<dbReference type="AlphaFoldDB" id="A0A9X3D0X6"/>
<accession>A0A9X3D0X6</accession>
<gene>
    <name evidence="2" type="ORF">OSB52_01350</name>
</gene>
<evidence type="ECO:0000313" key="3">
    <source>
        <dbReference type="Proteomes" id="UP001143347"/>
    </source>
</evidence>
<dbReference type="EMBL" id="JAPKFM010000001">
    <property type="protein sequence ID" value="MCX2962732.1"/>
    <property type="molecule type" value="Genomic_DNA"/>
</dbReference>
<reference evidence="2" key="1">
    <citation type="submission" date="2022-10" db="EMBL/GenBank/DDBJ databases">
        <title>WGS of marine actinomycetes from Thailand.</title>
        <authorList>
            <person name="Thawai C."/>
        </authorList>
    </citation>
    <scope>NUCLEOTIDE SEQUENCE</scope>
    <source>
        <strain evidence="2">SW21</strain>
    </source>
</reference>
<organism evidence="2 3">
    <name type="scientific">Gordonia aquimaris</name>
    <dbReference type="NCBI Taxonomy" id="2984863"/>
    <lineage>
        <taxon>Bacteria</taxon>
        <taxon>Bacillati</taxon>
        <taxon>Actinomycetota</taxon>
        <taxon>Actinomycetes</taxon>
        <taxon>Mycobacteriales</taxon>
        <taxon>Gordoniaceae</taxon>
        <taxon>Gordonia</taxon>
    </lineage>
</organism>
<evidence type="ECO:0000256" key="1">
    <source>
        <dbReference type="SAM" id="MobiDB-lite"/>
    </source>
</evidence>
<protein>
    <submittedName>
        <fullName evidence="2">Uncharacterized protein</fullName>
    </submittedName>
</protein>
<feature type="compositionally biased region" description="Low complexity" evidence="1">
    <location>
        <begin position="10"/>
        <end position="20"/>
    </location>
</feature>
<name>A0A9X3D0X6_9ACTN</name>
<sequence>MPQKPGQKGRTNNRSTRRTPSPQPRRRQQPQPFFPFPFFGS</sequence>
<dbReference type="RefSeq" id="WP_266059771.1">
    <property type="nucleotide sequence ID" value="NZ_JAPKFM010000001.1"/>
</dbReference>
<dbReference type="Proteomes" id="UP001143347">
    <property type="component" value="Unassembled WGS sequence"/>
</dbReference>
<proteinExistence type="predicted"/>
<keyword evidence="3" id="KW-1185">Reference proteome</keyword>
<evidence type="ECO:0000313" key="2">
    <source>
        <dbReference type="EMBL" id="MCX2962732.1"/>
    </source>
</evidence>
<feature type="region of interest" description="Disordered" evidence="1">
    <location>
        <begin position="1"/>
        <end position="41"/>
    </location>
</feature>
<comment type="caution">
    <text evidence="2">The sequence shown here is derived from an EMBL/GenBank/DDBJ whole genome shotgun (WGS) entry which is preliminary data.</text>
</comment>